<comment type="caution">
    <text evidence="3">The sequence shown here is derived from an EMBL/GenBank/DDBJ whole genome shotgun (WGS) entry which is preliminary data.</text>
</comment>
<dbReference type="Proteomes" id="UP000191025">
    <property type="component" value="Unassembled WGS sequence"/>
</dbReference>
<evidence type="ECO:0000313" key="3">
    <source>
        <dbReference type="EMBL" id="OPH39471.1"/>
    </source>
</evidence>
<sequence length="404" mass="46671">MQNLIFRKQYLDKIMPFMGKKLIKVITGQRRVGKSYLLFQLIEKIKQSDSTAHIIYINKEDLQFSHIKTAQDLADFVLANKKAGVKNHIFIDEIQEITNFEQALRSLLLDDDLDLYCTGLNAQLPSTDIAGTLSGRAIEIQVYALSYFEFLEFMQLDNNPKSLNLYFKYGGLPFLKELPLQDDVIFEYLKNIYSTIVVRDIVNRYNIRNGLFLEQLTQFLADNIGNLFSTKKISDFLKSQKINISNIQVQNYAEYLSNAFLIHKVNRYDIEGKRIFEIGEKYYFEDLGIRNALIGYRISDRAKILENMVFHHLKIAGFDIKIGGLNNQEIDFVADKNGERIYVQVALMIDSDKTAEREFGNLLKIADNYPKYVVTLDEFDGNSINGIKCLNFIEFITEILGETP</sequence>
<dbReference type="RefSeq" id="WP_062501009.1">
    <property type="nucleotide sequence ID" value="NZ_MXAN01000003.1"/>
</dbReference>
<dbReference type="EMBL" id="MXAN01000003">
    <property type="protein sequence ID" value="OPH39471.1"/>
    <property type="molecule type" value="Genomic_DNA"/>
</dbReference>
<dbReference type="Gene3D" id="3.40.50.300">
    <property type="entry name" value="P-loop containing nucleotide triphosphate hydrolases"/>
    <property type="match status" value="1"/>
</dbReference>
<feature type="domain" description="DUF4143" evidence="2">
    <location>
        <begin position="199"/>
        <end position="345"/>
    </location>
</feature>
<dbReference type="AlphaFoldDB" id="A0A1V4H4H5"/>
<dbReference type="InterPro" id="IPR041682">
    <property type="entry name" value="AAA_14"/>
</dbReference>
<name>A0A1V4H4H5_MORLA</name>
<dbReference type="SUPFAM" id="SSF52980">
    <property type="entry name" value="Restriction endonuclease-like"/>
    <property type="match status" value="1"/>
</dbReference>
<feature type="domain" description="AAA" evidence="1">
    <location>
        <begin position="22"/>
        <end position="151"/>
    </location>
</feature>
<dbReference type="Pfam" id="PF13635">
    <property type="entry name" value="DUF4143"/>
    <property type="match status" value="1"/>
</dbReference>
<gene>
    <name evidence="3" type="ORF">B5J94_00350</name>
</gene>
<dbReference type="InterPro" id="IPR025420">
    <property type="entry name" value="DUF4143"/>
</dbReference>
<dbReference type="Pfam" id="PF13173">
    <property type="entry name" value="AAA_14"/>
    <property type="match status" value="1"/>
</dbReference>
<evidence type="ECO:0000259" key="1">
    <source>
        <dbReference type="Pfam" id="PF13173"/>
    </source>
</evidence>
<evidence type="ECO:0000313" key="4">
    <source>
        <dbReference type="Proteomes" id="UP000191025"/>
    </source>
</evidence>
<dbReference type="SUPFAM" id="SSF52540">
    <property type="entry name" value="P-loop containing nucleoside triphosphate hydrolases"/>
    <property type="match status" value="1"/>
</dbReference>
<organism evidence="3 4">
    <name type="scientific">Moraxella lacunata</name>
    <dbReference type="NCBI Taxonomy" id="477"/>
    <lineage>
        <taxon>Bacteria</taxon>
        <taxon>Pseudomonadati</taxon>
        <taxon>Pseudomonadota</taxon>
        <taxon>Gammaproteobacteria</taxon>
        <taxon>Moraxellales</taxon>
        <taxon>Moraxellaceae</taxon>
        <taxon>Moraxella</taxon>
    </lineage>
</organism>
<proteinExistence type="predicted"/>
<dbReference type="InterPro" id="IPR011335">
    <property type="entry name" value="Restrct_endonuc-II-like"/>
</dbReference>
<dbReference type="InterPro" id="IPR027417">
    <property type="entry name" value="P-loop_NTPase"/>
</dbReference>
<protein>
    <submittedName>
        <fullName evidence="3">ATPase</fullName>
    </submittedName>
</protein>
<dbReference type="PANTHER" id="PTHR33295">
    <property type="entry name" value="ATPASE"/>
    <property type="match status" value="1"/>
</dbReference>
<evidence type="ECO:0000259" key="2">
    <source>
        <dbReference type="Pfam" id="PF13635"/>
    </source>
</evidence>
<reference evidence="4" key="1">
    <citation type="submission" date="2017-03" db="EMBL/GenBank/DDBJ databases">
        <title>Draft genome sequence of Moraxella equi CCUG 4950T type strain.</title>
        <authorList>
            <person name="Salva-Serra F."/>
            <person name="Engstrom-Jakobsson H."/>
            <person name="Thorell K."/>
            <person name="Jaen-Luchoro D."/>
            <person name="Gonzales-Siles L."/>
            <person name="Karlsson R."/>
            <person name="Yazdan S."/>
            <person name="Boulund F."/>
            <person name="Johnning A."/>
            <person name="Engstrand L."/>
            <person name="Kristiansson E."/>
            <person name="Moore E."/>
        </authorList>
    </citation>
    <scope>NUCLEOTIDE SEQUENCE [LARGE SCALE GENOMIC DNA]</scope>
    <source>
        <strain evidence="4">CCUG 4441</strain>
    </source>
</reference>
<dbReference type="PANTHER" id="PTHR33295:SF20">
    <property type="entry name" value="ATPASE"/>
    <property type="match status" value="1"/>
</dbReference>
<accession>A0A1V4H4H5</accession>